<dbReference type="InterPro" id="IPR000878">
    <property type="entry name" value="4pyrrol_Mease"/>
</dbReference>
<sequence>MASEIATATALSHSTAAANKQGSLTIAGSGIASISHITLETLSYIKESDKTFYLVCDPLTEAFIKDNSSGTCANLSIYYDKEKDRYDSYIQMCEESFLPTFASVMLQEVRMGYNVLGVFYGHPGVFVNPSHRAIALAREEGFKAKMLAGVSAEDCLFADLEFDPAILGCMTCEASECLARDRPFNPFIHNIIWQVGSIGITNMTFNNDKFSILVDRLEKDFGPNHTVVHYVGRVLPQAVSKIETFTVGDLRKVEVQRHFDAVSTLYVPPRDMSPVDPGMASKLGPVGVRTDVIEAFRPSLKWSARNINHKLSYAYNRYESDVVEKLKDHVVPEGHRILQGSPAMKTFLTDLALKPRLLEEYREDPAAVVDRVDGLTEDEKYGLKLGTEGPVYALMSKTTEDVSSGKQLSRSDIAGGKPTAFLSAVVIATIIIAL</sequence>
<dbReference type="CDD" id="cd19916">
    <property type="entry name" value="OphMA_like"/>
    <property type="match status" value="1"/>
</dbReference>
<evidence type="ECO:0000313" key="5">
    <source>
        <dbReference type="EMBL" id="ESK83659.1"/>
    </source>
</evidence>
<keyword evidence="2" id="KW-0488">Methylation</keyword>
<evidence type="ECO:0000256" key="1">
    <source>
        <dbReference type="ARBA" id="ARBA00011738"/>
    </source>
</evidence>
<name>V2XW98_MONRO</name>
<evidence type="ECO:0000256" key="2">
    <source>
        <dbReference type="ARBA" id="ARBA00022481"/>
    </source>
</evidence>
<dbReference type="SUPFAM" id="SSF53790">
    <property type="entry name" value="Tetrapyrrole methylase"/>
    <property type="match status" value="1"/>
</dbReference>
<comment type="similarity">
    <text evidence="3">In the N-terminal section; belongs to the precorrin methyltransferase family.</text>
</comment>
<dbReference type="GO" id="GO:0008168">
    <property type="term" value="F:methyltransferase activity"/>
    <property type="evidence" value="ECO:0007669"/>
    <property type="project" value="UniProtKB-KW"/>
</dbReference>
<dbReference type="STRING" id="1381753.V2XW98"/>
<dbReference type="Gene3D" id="3.40.1010.10">
    <property type="entry name" value="Cobalt-precorrin-4 Transmethylase, Domain 1"/>
    <property type="match status" value="1"/>
</dbReference>
<evidence type="ECO:0000256" key="3">
    <source>
        <dbReference type="ARBA" id="ARBA00035662"/>
    </source>
</evidence>
<dbReference type="InterPro" id="IPR035996">
    <property type="entry name" value="4pyrrol_Methylase_sf"/>
</dbReference>
<accession>V2XW98</accession>
<dbReference type="Pfam" id="PF00590">
    <property type="entry name" value="TP_methylase"/>
    <property type="match status" value="1"/>
</dbReference>
<keyword evidence="5" id="KW-0489">Methyltransferase</keyword>
<keyword evidence="6" id="KW-1185">Reference proteome</keyword>
<comment type="caution">
    <text evidence="5">The sequence shown here is derived from an EMBL/GenBank/DDBJ whole genome shotgun (WGS) entry which is preliminary data.</text>
</comment>
<feature type="domain" description="Tetrapyrrole methylase" evidence="4">
    <location>
        <begin position="24"/>
        <end position="174"/>
    </location>
</feature>
<dbReference type="GO" id="GO:0032259">
    <property type="term" value="P:methylation"/>
    <property type="evidence" value="ECO:0007669"/>
    <property type="project" value="UniProtKB-KW"/>
</dbReference>
<protein>
    <submittedName>
        <fullName evidence="5">Uroporphyrin-iii c tetrapyrrole (Corrin porphyrin) methyltransferase</fullName>
    </submittedName>
</protein>
<reference evidence="5 6" key="1">
    <citation type="journal article" date="2014" name="BMC Genomics">
        <title>Genome and secretome analysis of the hemibiotrophic fungal pathogen, Moniliophthora roreri, which causes frosty pod rot disease of cacao: mechanisms of the biotrophic and necrotrophic phases.</title>
        <authorList>
            <person name="Meinhardt L.W."/>
            <person name="Costa G.G.L."/>
            <person name="Thomazella D.P.T."/>
            <person name="Teixeira P.J.P.L."/>
            <person name="Carazzolle M.F."/>
            <person name="Schuster S.C."/>
            <person name="Carlson J.E."/>
            <person name="Guiltinan M.J."/>
            <person name="Mieczkowski P."/>
            <person name="Farmer A."/>
            <person name="Ramaraj T."/>
            <person name="Crozier J."/>
            <person name="Davis R.E."/>
            <person name="Shao J."/>
            <person name="Melnick R.L."/>
            <person name="Pereira G.A.G."/>
            <person name="Bailey B.A."/>
        </authorList>
    </citation>
    <scope>NUCLEOTIDE SEQUENCE [LARGE SCALE GENOMIC DNA]</scope>
    <source>
        <strain evidence="5 6">MCA 2997</strain>
    </source>
</reference>
<dbReference type="HOGENOM" id="CLU_056933_0_0_1"/>
<comment type="subunit">
    <text evidence="1">Homodimer.</text>
</comment>
<keyword evidence="5" id="KW-0808">Transferase</keyword>
<dbReference type="OrthoDB" id="4623364at2759"/>
<dbReference type="InterPro" id="IPR014777">
    <property type="entry name" value="4pyrrole_Mease_sub1"/>
</dbReference>
<organism evidence="5 6">
    <name type="scientific">Moniliophthora roreri (strain MCA 2997)</name>
    <name type="common">Cocoa frosty pod rot fungus</name>
    <name type="synonym">Crinipellis roreri</name>
    <dbReference type="NCBI Taxonomy" id="1381753"/>
    <lineage>
        <taxon>Eukaryota</taxon>
        <taxon>Fungi</taxon>
        <taxon>Dikarya</taxon>
        <taxon>Basidiomycota</taxon>
        <taxon>Agaricomycotina</taxon>
        <taxon>Agaricomycetes</taxon>
        <taxon>Agaricomycetidae</taxon>
        <taxon>Agaricales</taxon>
        <taxon>Marasmiineae</taxon>
        <taxon>Marasmiaceae</taxon>
        <taxon>Moniliophthora</taxon>
    </lineage>
</organism>
<gene>
    <name evidence="5" type="ORF">Moror_2159</name>
</gene>
<dbReference type="EMBL" id="AWSO01001478">
    <property type="protein sequence ID" value="ESK83659.1"/>
    <property type="molecule type" value="Genomic_DNA"/>
</dbReference>
<evidence type="ECO:0000313" key="6">
    <source>
        <dbReference type="Proteomes" id="UP000017559"/>
    </source>
</evidence>
<dbReference type="AlphaFoldDB" id="V2XW98"/>
<evidence type="ECO:0000259" key="4">
    <source>
        <dbReference type="Pfam" id="PF00590"/>
    </source>
</evidence>
<dbReference type="KEGG" id="mrr:Moror_2159"/>
<dbReference type="Proteomes" id="UP000017559">
    <property type="component" value="Unassembled WGS sequence"/>
</dbReference>
<proteinExistence type="inferred from homology"/>